<evidence type="ECO:0000313" key="1">
    <source>
        <dbReference type="EMBL" id="PRY95475.1"/>
    </source>
</evidence>
<protein>
    <recommendedName>
        <fullName evidence="3">Amine oxidase domain-containing protein</fullName>
    </recommendedName>
</protein>
<dbReference type="PANTHER" id="PTHR16128:SF5">
    <property type="entry name" value="FAD_NAD(P)-BINDING OXIDOREDUCTASE FAMILY PROTEIN"/>
    <property type="match status" value="1"/>
</dbReference>
<reference evidence="1 2" key="1">
    <citation type="submission" date="2018-03" db="EMBL/GenBank/DDBJ databases">
        <title>Genomic Encyclopedia of Archaeal and Bacterial Type Strains, Phase II (KMG-II): from individual species to whole genera.</title>
        <authorList>
            <person name="Goeker M."/>
        </authorList>
    </citation>
    <scope>NUCLEOTIDE SEQUENCE [LARGE SCALE GENOMIC DNA]</scope>
    <source>
        <strain evidence="1 2">DSM 29318</strain>
    </source>
</reference>
<dbReference type="Proteomes" id="UP000238801">
    <property type="component" value="Unassembled WGS sequence"/>
</dbReference>
<dbReference type="InterPro" id="IPR036188">
    <property type="entry name" value="FAD/NAD-bd_sf"/>
</dbReference>
<dbReference type="SUPFAM" id="SSF51905">
    <property type="entry name" value="FAD/NAD(P)-binding domain"/>
    <property type="match status" value="1"/>
</dbReference>
<dbReference type="Gene3D" id="3.50.50.60">
    <property type="entry name" value="FAD/NAD(P)-binding domain"/>
    <property type="match status" value="1"/>
</dbReference>
<keyword evidence="2" id="KW-1185">Reference proteome</keyword>
<comment type="caution">
    <text evidence="1">The sequence shown here is derived from an EMBL/GenBank/DDBJ whole genome shotgun (WGS) entry which is preliminary data.</text>
</comment>
<dbReference type="PANTHER" id="PTHR16128">
    <property type="entry name" value="FAD/NAD(P)-BINDING OXIDOREDUCTASE FAMILY PROTEIN"/>
    <property type="match status" value="1"/>
</dbReference>
<dbReference type="EMBL" id="PVTT01000001">
    <property type="protein sequence ID" value="PRY95475.1"/>
    <property type="molecule type" value="Genomic_DNA"/>
</dbReference>
<organism evidence="1 2">
    <name type="scientific">Hasllibacter halocynthiae</name>
    <dbReference type="NCBI Taxonomy" id="595589"/>
    <lineage>
        <taxon>Bacteria</taxon>
        <taxon>Pseudomonadati</taxon>
        <taxon>Pseudomonadota</taxon>
        <taxon>Alphaproteobacteria</taxon>
        <taxon>Rhodobacterales</taxon>
        <taxon>Roseobacteraceae</taxon>
        <taxon>Hasllibacter</taxon>
    </lineage>
</organism>
<evidence type="ECO:0000313" key="2">
    <source>
        <dbReference type="Proteomes" id="UP000238801"/>
    </source>
</evidence>
<dbReference type="PROSITE" id="PS51257">
    <property type="entry name" value="PROKAR_LIPOPROTEIN"/>
    <property type="match status" value="1"/>
</dbReference>
<sequence>MRVDVAILGAGLAGLACGRRLAEAGLSVRLVDKGRRPGGRAAVRRPRAGGVAVNHGLPALTPEARALLPPLPEELEDAVDVLAAPLEATLGTPVAGVEAGGRLRWDGGGMEAGRVVSTLPRPQARALLGPGVPEAPMAPRWTLIARGTDLAPEALPRGWILGHAPPGAVAVHMAEEESRAALEEEKPVMAARMAARLGLPDDAEVAAHRWRHAHPAGGFGAPFAEAGGVLVGGDWCLGTGIADGAALAIRSGLAMADAVLGR</sequence>
<name>A0A2T0X989_9RHOB</name>
<dbReference type="AlphaFoldDB" id="A0A2T0X989"/>
<accession>A0A2T0X989</accession>
<evidence type="ECO:0008006" key="3">
    <source>
        <dbReference type="Google" id="ProtNLM"/>
    </source>
</evidence>
<gene>
    <name evidence="1" type="ORF">BCF33_1095</name>
</gene>
<dbReference type="Pfam" id="PF13450">
    <property type="entry name" value="NAD_binding_8"/>
    <property type="match status" value="1"/>
</dbReference>
<dbReference type="OrthoDB" id="5792777at2"/>
<proteinExistence type="predicted"/>